<accession>A0A7J7KMK7</accession>
<keyword evidence="3" id="KW-1185">Reference proteome</keyword>
<dbReference type="GO" id="GO:0012505">
    <property type="term" value="C:endomembrane system"/>
    <property type="evidence" value="ECO:0007669"/>
    <property type="project" value="UniProtKB-ARBA"/>
</dbReference>
<dbReference type="GO" id="GO:0005737">
    <property type="term" value="C:cytoplasm"/>
    <property type="evidence" value="ECO:0007669"/>
    <property type="project" value="UniProtKB-ARBA"/>
</dbReference>
<dbReference type="InterPro" id="IPR027417">
    <property type="entry name" value="P-loop_NTPase"/>
</dbReference>
<protein>
    <submittedName>
        <fullName evidence="2">TOR1A</fullName>
    </submittedName>
</protein>
<reference evidence="2" key="1">
    <citation type="submission" date="2020-06" db="EMBL/GenBank/DDBJ databases">
        <title>Draft genome of Bugula neritina, a colonial animal packing powerful symbionts and potential medicines.</title>
        <authorList>
            <person name="Rayko M."/>
        </authorList>
    </citation>
    <scope>NUCLEOTIDE SEQUENCE [LARGE SCALE GENOMIC DNA]</scope>
    <source>
        <strain evidence="2">Kwan_BN1</strain>
    </source>
</reference>
<name>A0A7J7KMK7_BUGNE</name>
<dbReference type="OrthoDB" id="19623at2759"/>
<sequence>MSFQGCTGTGKTFAAQTIVKNLYKAEKSKYVHWFKATEVFTREDKVKDYQDQVRYYIKRNLRLCPHQLFVFDEVEDMPEGVLDALKPFVDFAGPEEDVEYRKAIYILLGTSHHSDIKLIKNLYLLDNTYYQLGSLNQQNFVSLHKVTDL</sequence>
<dbReference type="SUPFAM" id="SSF52540">
    <property type="entry name" value="P-loop containing nucleoside triphosphate hydrolases"/>
    <property type="match status" value="1"/>
</dbReference>
<dbReference type="CDD" id="cd00009">
    <property type="entry name" value="AAA"/>
    <property type="match status" value="1"/>
</dbReference>
<dbReference type="Proteomes" id="UP000593567">
    <property type="component" value="Unassembled WGS sequence"/>
</dbReference>
<dbReference type="Gene3D" id="3.40.50.300">
    <property type="entry name" value="P-loop containing nucleotide triphosphate hydrolases"/>
    <property type="match status" value="1"/>
</dbReference>
<dbReference type="Pfam" id="PF06309">
    <property type="entry name" value="Torsin"/>
    <property type="match status" value="1"/>
</dbReference>
<evidence type="ECO:0000256" key="1">
    <source>
        <dbReference type="ARBA" id="ARBA00006235"/>
    </source>
</evidence>
<organism evidence="2 3">
    <name type="scientific">Bugula neritina</name>
    <name type="common">Brown bryozoan</name>
    <name type="synonym">Sertularia neritina</name>
    <dbReference type="NCBI Taxonomy" id="10212"/>
    <lineage>
        <taxon>Eukaryota</taxon>
        <taxon>Metazoa</taxon>
        <taxon>Spiralia</taxon>
        <taxon>Lophotrochozoa</taxon>
        <taxon>Bryozoa</taxon>
        <taxon>Gymnolaemata</taxon>
        <taxon>Cheilostomatida</taxon>
        <taxon>Flustrina</taxon>
        <taxon>Buguloidea</taxon>
        <taxon>Bugulidae</taxon>
        <taxon>Bugula</taxon>
    </lineage>
</organism>
<evidence type="ECO:0000313" key="2">
    <source>
        <dbReference type="EMBL" id="KAF6039377.1"/>
    </source>
</evidence>
<proteinExistence type="inferred from homology"/>
<evidence type="ECO:0000313" key="3">
    <source>
        <dbReference type="Proteomes" id="UP000593567"/>
    </source>
</evidence>
<dbReference type="PANTHER" id="PTHR10760:SF2">
    <property type="entry name" value="LD13476P-RELATED"/>
    <property type="match status" value="1"/>
</dbReference>
<dbReference type="EMBL" id="VXIV02000272">
    <property type="protein sequence ID" value="KAF6039377.1"/>
    <property type="molecule type" value="Genomic_DNA"/>
</dbReference>
<dbReference type="PANTHER" id="PTHR10760">
    <property type="entry name" value="TORSIN"/>
    <property type="match status" value="1"/>
</dbReference>
<dbReference type="AlphaFoldDB" id="A0A7J7KMK7"/>
<dbReference type="GO" id="GO:0016887">
    <property type="term" value="F:ATP hydrolysis activity"/>
    <property type="evidence" value="ECO:0007669"/>
    <property type="project" value="InterPro"/>
</dbReference>
<dbReference type="InterPro" id="IPR010448">
    <property type="entry name" value="Torsin"/>
</dbReference>
<comment type="caution">
    <text evidence="2">The sequence shown here is derived from an EMBL/GenBank/DDBJ whole genome shotgun (WGS) entry which is preliminary data.</text>
</comment>
<dbReference type="GO" id="GO:0005524">
    <property type="term" value="F:ATP binding"/>
    <property type="evidence" value="ECO:0007669"/>
    <property type="project" value="InterPro"/>
</dbReference>
<dbReference type="GO" id="GO:0071218">
    <property type="term" value="P:cellular response to misfolded protein"/>
    <property type="evidence" value="ECO:0007669"/>
    <property type="project" value="TreeGrafter"/>
</dbReference>
<comment type="similarity">
    <text evidence="1">Belongs to the ClpA/ClpB family. Torsin subfamily.</text>
</comment>
<gene>
    <name evidence="2" type="ORF">EB796_002341</name>
</gene>